<proteinExistence type="predicted"/>
<organism evidence="1">
    <name type="scientific">Rhizophora mucronata</name>
    <name type="common">Asiatic mangrove</name>
    <dbReference type="NCBI Taxonomy" id="61149"/>
    <lineage>
        <taxon>Eukaryota</taxon>
        <taxon>Viridiplantae</taxon>
        <taxon>Streptophyta</taxon>
        <taxon>Embryophyta</taxon>
        <taxon>Tracheophyta</taxon>
        <taxon>Spermatophyta</taxon>
        <taxon>Magnoliopsida</taxon>
        <taxon>eudicotyledons</taxon>
        <taxon>Gunneridae</taxon>
        <taxon>Pentapetalae</taxon>
        <taxon>rosids</taxon>
        <taxon>fabids</taxon>
        <taxon>Malpighiales</taxon>
        <taxon>Rhizophoraceae</taxon>
        <taxon>Rhizophora</taxon>
    </lineage>
</organism>
<sequence>MCRLRMQLVISLENGVLNNFVIQYKRDTLNRMKFLSDKRWQFYTKRLVQSSTNASTLKSLHSNHHNYSY</sequence>
<dbReference type="EMBL" id="GGEC01039747">
    <property type="protein sequence ID" value="MBX20231.1"/>
    <property type="molecule type" value="Transcribed_RNA"/>
</dbReference>
<dbReference type="AlphaFoldDB" id="A0A2P2LQI1"/>
<evidence type="ECO:0000313" key="1">
    <source>
        <dbReference type="EMBL" id="MBX20231.1"/>
    </source>
</evidence>
<protein>
    <submittedName>
        <fullName evidence="1">Aspartate-semialdehyde dehydrogenase</fullName>
    </submittedName>
</protein>
<reference evidence="1" key="1">
    <citation type="submission" date="2018-02" db="EMBL/GenBank/DDBJ databases">
        <title>Rhizophora mucronata_Transcriptome.</title>
        <authorList>
            <person name="Meera S.P."/>
            <person name="Sreeshan A."/>
            <person name="Augustine A."/>
        </authorList>
    </citation>
    <scope>NUCLEOTIDE SEQUENCE</scope>
    <source>
        <tissue evidence="1">Leaf</tissue>
    </source>
</reference>
<name>A0A2P2LQI1_RHIMU</name>
<accession>A0A2P2LQI1</accession>